<evidence type="ECO:0000256" key="6">
    <source>
        <dbReference type="SAM" id="SignalP"/>
    </source>
</evidence>
<dbReference type="PROSITE" id="PS00135">
    <property type="entry name" value="TRYPSIN_SER"/>
    <property type="match status" value="1"/>
</dbReference>
<evidence type="ECO:0000256" key="1">
    <source>
        <dbReference type="ARBA" id="ARBA00022670"/>
    </source>
</evidence>
<dbReference type="InterPro" id="IPR033116">
    <property type="entry name" value="TRYPSIN_SER"/>
</dbReference>
<dbReference type="InterPro" id="IPR009003">
    <property type="entry name" value="Peptidase_S1_PA"/>
</dbReference>
<dbReference type="EnsemblMetazoa" id="XM_030979702">
    <property type="protein sequence ID" value="XP_030835562"/>
    <property type="gene ID" value="LOC105437658"/>
</dbReference>
<dbReference type="PROSITE" id="PS50240">
    <property type="entry name" value="TRYPSIN_DOM"/>
    <property type="match status" value="1"/>
</dbReference>
<dbReference type="InterPro" id="IPR043504">
    <property type="entry name" value="Peptidase_S1_PA_chymotrypsin"/>
</dbReference>
<dbReference type="GO" id="GO:0006508">
    <property type="term" value="P:proteolysis"/>
    <property type="evidence" value="ECO:0000318"/>
    <property type="project" value="GO_Central"/>
</dbReference>
<dbReference type="PRINTS" id="PR00722">
    <property type="entry name" value="CHYMOTRYPSIN"/>
</dbReference>
<dbReference type="Gene3D" id="2.40.10.10">
    <property type="entry name" value="Trypsin-like serine proteases"/>
    <property type="match status" value="1"/>
</dbReference>
<dbReference type="OrthoDB" id="10012881at2759"/>
<sequence>MTLSRYRRVGFPLLFVLLTIFPVLGRYVSPKDRILTQKDLDVRIAPLVATVNDDALKNTVLQPRQPSKIANLLSDLIDEVGSSESTSISSALSSLSSEHLFWGKSFSDARLFDDVVSADDEGLFADRARAAGTRTRYRTGEPGLRRASDVYGVDMAPATQKYISFTNASYGNCGMRPPRVPGVQRIAAGSNAVERWPWQVMLINATTGVPFCGGTLITNEHVLTAAHCFHGKDISDIIIRVGEHELNYVDGFEQDFGIGCLHVHRRFDISTYQHDIALVKLATNITHSVELSDYVKPACLPEAMEFEAGDSCHITGWGYRGFIDWYLGTRPDTLQEARVPIHTNRDCKNAYGTRVKAKMVCAGAQPPEERADTCKGDSGGPMVCQSGETGPYKLWGITSWGENIFCDPNPSTWRPGVYTRVERYLRWIQRKLRSRKCW</sequence>
<dbReference type="InterPro" id="IPR001314">
    <property type="entry name" value="Peptidase_S1A"/>
</dbReference>
<dbReference type="PANTHER" id="PTHR24264:SF54">
    <property type="entry name" value="PEPTIDASE S1 DOMAIN-CONTAINING PROTEIN"/>
    <property type="match status" value="1"/>
</dbReference>
<keyword evidence="2 5" id="KW-0378">Hydrolase</keyword>
<proteinExistence type="predicted"/>
<dbReference type="GO" id="GO:0005615">
    <property type="term" value="C:extracellular space"/>
    <property type="evidence" value="ECO:0000318"/>
    <property type="project" value="GO_Central"/>
</dbReference>
<dbReference type="FunFam" id="2.40.10.10:FF:000053">
    <property type="entry name" value="Neurotrypsin"/>
    <property type="match status" value="1"/>
</dbReference>
<name>A0A7M7NGT8_STRPU</name>
<evidence type="ECO:0000256" key="4">
    <source>
        <dbReference type="ARBA" id="ARBA00023157"/>
    </source>
</evidence>
<dbReference type="OMA" id="TLITNEH"/>
<dbReference type="InterPro" id="IPR018114">
    <property type="entry name" value="TRYPSIN_HIS"/>
</dbReference>
<organism evidence="8 9">
    <name type="scientific">Strongylocentrotus purpuratus</name>
    <name type="common">Purple sea urchin</name>
    <dbReference type="NCBI Taxonomy" id="7668"/>
    <lineage>
        <taxon>Eukaryota</taxon>
        <taxon>Metazoa</taxon>
        <taxon>Echinodermata</taxon>
        <taxon>Eleutherozoa</taxon>
        <taxon>Echinozoa</taxon>
        <taxon>Echinoidea</taxon>
        <taxon>Euechinoidea</taxon>
        <taxon>Echinacea</taxon>
        <taxon>Camarodonta</taxon>
        <taxon>Echinidea</taxon>
        <taxon>Strongylocentrotidae</taxon>
        <taxon>Strongylocentrotus</taxon>
    </lineage>
</organism>
<dbReference type="Proteomes" id="UP000007110">
    <property type="component" value="Unassembled WGS sequence"/>
</dbReference>
<dbReference type="PANTHER" id="PTHR24264">
    <property type="entry name" value="TRYPSIN-RELATED"/>
    <property type="match status" value="1"/>
</dbReference>
<keyword evidence="4" id="KW-1015">Disulfide bond</keyword>
<dbReference type="AlphaFoldDB" id="A0A7M7NGT8"/>
<keyword evidence="6" id="KW-0732">Signal</keyword>
<dbReference type="CDD" id="cd00190">
    <property type="entry name" value="Tryp_SPc"/>
    <property type="match status" value="1"/>
</dbReference>
<feature type="signal peptide" evidence="6">
    <location>
        <begin position="1"/>
        <end position="25"/>
    </location>
</feature>
<dbReference type="SMART" id="SM00020">
    <property type="entry name" value="Tryp_SPc"/>
    <property type="match status" value="1"/>
</dbReference>
<evidence type="ECO:0000256" key="5">
    <source>
        <dbReference type="RuleBase" id="RU363034"/>
    </source>
</evidence>
<dbReference type="GO" id="GO:0004252">
    <property type="term" value="F:serine-type endopeptidase activity"/>
    <property type="evidence" value="ECO:0000318"/>
    <property type="project" value="GO_Central"/>
</dbReference>
<keyword evidence="3 5" id="KW-0720">Serine protease</keyword>
<feature type="domain" description="Peptidase S1" evidence="7">
    <location>
        <begin position="186"/>
        <end position="433"/>
    </location>
</feature>
<reference evidence="8" key="2">
    <citation type="submission" date="2021-01" db="UniProtKB">
        <authorList>
            <consortium name="EnsemblMetazoa"/>
        </authorList>
    </citation>
    <scope>IDENTIFICATION</scope>
</reference>
<dbReference type="GeneID" id="105437658"/>
<dbReference type="PROSITE" id="PS00134">
    <property type="entry name" value="TRYPSIN_HIS"/>
    <property type="match status" value="1"/>
</dbReference>
<evidence type="ECO:0000313" key="8">
    <source>
        <dbReference type="EnsemblMetazoa" id="XP_030835562"/>
    </source>
</evidence>
<accession>A0A7M7NGT8</accession>
<dbReference type="InterPro" id="IPR001254">
    <property type="entry name" value="Trypsin_dom"/>
</dbReference>
<protein>
    <recommendedName>
        <fullName evidence="7">Peptidase S1 domain-containing protein</fullName>
    </recommendedName>
</protein>
<dbReference type="KEGG" id="spu:105437658"/>
<dbReference type="RefSeq" id="XP_030835562.1">
    <property type="nucleotide sequence ID" value="XM_030979702.1"/>
</dbReference>
<evidence type="ECO:0000259" key="7">
    <source>
        <dbReference type="PROSITE" id="PS50240"/>
    </source>
</evidence>
<feature type="chain" id="PRO_5029505595" description="Peptidase S1 domain-containing protein" evidence="6">
    <location>
        <begin position="26"/>
        <end position="438"/>
    </location>
</feature>
<evidence type="ECO:0000313" key="9">
    <source>
        <dbReference type="Proteomes" id="UP000007110"/>
    </source>
</evidence>
<evidence type="ECO:0000256" key="2">
    <source>
        <dbReference type="ARBA" id="ARBA00022801"/>
    </source>
</evidence>
<keyword evidence="1 5" id="KW-0645">Protease</keyword>
<evidence type="ECO:0000256" key="3">
    <source>
        <dbReference type="ARBA" id="ARBA00022825"/>
    </source>
</evidence>
<dbReference type="SUPFAM" id="SSF50494">
    <property type="entry name" value="Trypsin-like serine proteases"/>
    <property type="match status" value="1"/>
</dbReference>
<reference evidence="9" key="1">
    <citation type="submission" date="2015-02" db="EMBL/GenBank/DDBJ databases">
        <title>Genome sequencing for Strongylocentrotus purpuratus.</title>
        <authorList>
            <person name="Murali S."/>
            <person name="Liu Y."/>
            <person name="Vee V."/>
            <person name="English A."/>
            <person name="Wang M."/>
            <person name="Skinner E."/>
            <person name="Han Y."/>
            <person name="Muzny D.M."/>
            <person name="Worley K.C."/>
            <person name="Gibbs R.A."/>
        </authorList>
    </citation>
    <scope>NUCLEOTIDE SEQUENCE</scope>
</reference>
<dbReference type="InterPro" id="IPR050127">
    <property type="entry name" value="Serine_Proteases_S1"/>
</dbReference>
<keyword evidence="9" id="KW-1185">Reference proteome</keyword>
<dbReference type="InParanoid" id="A0A7M7NGT8"/>
<dbReference type="Pfam" id="PF00089">
    <property type="entry name" value="Trypsin"/>
    <property type="match status" value="1"/>
</dbReference>